<protein>
    <submittedName>
        <fullName evidence="3">Uncharacterized protein LOC117241779</fullName>
    </submittedName>
</protein>
<evidence type="ECO:0000313" key="2">
    <source>
        <dbReference type="Proteomes" id="UP000504631"/>
    </source>
</evidence>
<dbReference type="RefSeq" id="XP_033363782.1">
    <property type="nucleotide sequence ID" value="XM_033507891.1"/>
</dbReference>
<keyword evidence="2" id="KW-1185">Reference proteome</keyword>
<feature type="compositionally biased region" description="Basic and acidic residues" evidence="1">
    <location>
        <begin position="36"/>
        <end position="47"/>
    </location>
</feature>
<accession>A0A6J3LEJ6</accession>
<dbReference type="Proteomes" id="UP000504631">
    <property type="component" value="Unplaced"/>
</dbReference>
<sequence>MRSGMTSSRSVPFIQPPGINWVTGSTYPLPPRSRSRRNDTLAEETHAHGTLHQASIHRILHEHPFTKEIYSPFMVNLTGQKSSTEIVQNEAKMNLRVYFWRIETFAVGISFW</sequence>
<organism evidence="2 3">
    <name type="scientific">Bombus vosnesenskii</name>
    <dbReference type="NCBI Taxonomy" id="207650"/>
    <lineage>
        <taxon>Eukaryota</taxon>
        <taxon>Metazoa</taxon>
        <taxon>Ecdysozoa</taxon>
        <taxon>Arthropoda</taxon>
        <taxon>Hexapoda</taxon>
        <taxon>Insecta</taxon>
        <taxon>Pterygota</taxon>
        <taxon>Neoptera</taxon>
        <taxon>Endopterygota</taxon>
        <taxon>Hymenoptera</taxon>
        <taxon>Apocrita</taxon>
        <taxon>Aculeata</taxon>
        <taxon>Apoidea</taxon>
        <taxon>Anthophila</taxon>
        <taxon>Apidae</taxon>
        <taxon>Bombus</taxon>
        <taxon>Pyrobombus</taxon>
    </lineage>
</organism>
<evidence type="ECO:0000256" key="1">
    <source>
        <dbReference type="SAM" id="MobiDB-lite"/>
    </source>
</evidence>
<dbReference type="KEGG" id="bvk:117241779"/>
<gene>
    <name evidence="3" type="primary">LOC117241779</name>
</gene>
<evidence type="ECO:0000313" key="3">
    <source>
        <dbReference type="RefSeq" id="XP_033363782.1"/>
    </source>
</evidence>
<reference evidence="3" key="1">
    <citation type="submission" date="2025-08" db="UniProtKB">
        <authorList>
            <consortium name="RefSeq"/>
        </authorList>
    </citation>
    <scope>IDENTIFICATION</scope>
    <source>
        <tissue evidence="3">Muscle</tissue>
    </source>
</reference>
<dbReference type="GeneID" id="117241779"/>
<feature type="region of interest" description="Disordered" evidence="1">
    <location>
        <begin position="25"/>
        <end position="48"/>
    </location>
</feature>
<dbReference type="AlphaFoldDB" id="A0A6J3LEJ6"/>
<name>A0A6J3LEJ6_9HYME</name>
<proteinExistence type="predicted"/>